<dbReference type="Proteomes" id="UP000827986">
    <property type="component" value="Unassembled WGS sequence"/>
</dbReference>
<sequence>MGKEKIMNFKGISKRNHFISAVPKRHGQDCWTEFLKVSSRHPNIQHAYILIECHYICESPRELKATNLPARLILFASSSHYEFDTLELSTPRCTQVQHLG</sequence>
<name>A0A9D3XTP5_9SAUR</name>
<proteinExistence type="predicted"/>
<reference evidence="1" key="1">
    <citation type="submission" date="2021-09" db="EMBL/GenBank/DDBJ databases">
        <title>The genome of Mauremys mutica provides insights into the evolution of semi-aquatic lifestyle.</title>
        <authorList>
            <person name="Gong S."/>
            <person name="Gao Y."/>
        </authorList>
    </citation>
    <scope>NUCLEOTIDE SEQUENCE</scope>
    <source>
        <strain evidence="1">MM-2020</strain>
        <tissue evidence="1">Muscle</tissue>
    </source>
</reference>
<evidence type="ECO:0000313" key="1">
    <source>
        <dbReference type="EMBL" id="KAH1185316.1"/>
    </source>
</evidence>
<dbReference type="EMBL" id="JAHDVG010000463">
    <property type="protein sequence ID" value="KAH1185316.1"/>
    <property type="molecule type" value="Genomic_DNA"/>
</dbReference>
<protein>
    <submittedName>
        <fullName evidence="1">Uncharacterized protein</fullName>
    </submittedName>
</protein>
<gene>
    <name evidence="1" type="ORF">KIL84_018065</name>
</gene>
<accession>A0A9D3XTP5</accession>
<evidence type="ECO:0000313" key="2">
    <source>
        <dbReference type="Proteomes" id="UP000827986"/>
    </source>
</evidence>
<comment type="caution">
    <text evidence="1">The sequence shown here is derived from an EMBL/GenBank/DDBJ whole genome shotgun (WGS) entry which is preliminary data.</text>
</comment>
<keyword evidence="2" id="KW-1185">Reference proteome</keyword>
<organism evidence="1 2">
    <name type="scientific">Mauremys mutica</name>
    <name type="common">yellowpond turtle</name>
    <dbReference type="NCBI Taxonomy" id="74926"/>
    <lineage>
        <taxon>Eukaryota</taxon>
        <taxon>Metazoa</taxon>
        <taxon>Chordata</taxon>
        <taxon>Craniata</taxon>
        <taxon>Vertebrata</taxon>
        <taxon>Euteleostomi</taxon>
        <taxon>Archelosauria</taxon>
        <taxon>Testudinata</taxon>
        <taxon>Testudines</taxon>
        <taxon>Cryptodira</taxon>
        <taxon>Durocryptodira</taxon>
        <taxon>Testudinoidea</taxon>
        <taxon>Geoemydidae</taxon>
        <taxon>Geoemydinae</taxon>
        <taxon>Mauremys</taxon>
    </lineage>
</organism>
<dbReference type="AlphaFoldDB" id="A0A9D3XTP5"/>